<keyword evidence="5" id="KW-1185">Reference proteome</keyword>
<name>A0AAD1VW36_PELCU</name>
<sequence>MEDFFTLAGGLVEQAEVWQYSEEDADRIQWASSTSDLPNTTSLKDIYFELLRLRKRETDLDLHGLFLSEYHRKLQIPRGFRVKNIPTIGRLKPQVCKRWISVLNKCSLDLMLIIIEDVREDLTQVRRRISELETRQAVLLSAPESASTLLKLEDNIKNYKTDLVRFKREKQEKVTADYKEHRVYRWLSGKSDVPYFIKKRRPIRKPRQYTIDKTSGESTSESELVHDSFPVRKPGSTSESIEHLSTCIKDTPSFVKLLSETILPPGPVVLLTCDVSSLYTVIPHQDGIDAMRSILSQSRYYTGPPIEFTLELLQIVLSQNYFRFETNWYRQIAGTSMGAAMAPMYANGYMFCFETRHILEPYQGRILKYARYIDDIFMLITGSISEAKEMVRSINSCNNNIKLTAVMDEISVDFLDIRVLREGTSLAYTLYSKPTDRNTILQASSFHPGPLKNSLPYSQFLRVLRNNSDPKRAQEQLGMIWEKFRQRGYMSKILQKALDRGLATVGTPVLKTQNNRLIFPTIFTTSSLKFKQIIEDNWRVLRNDVTLPPIFQNPPMFCYKRNKNLRDFGCYGASLHSKNLPMMLPDGWSRDAVMTPALRDDVILTHALTSAEPVGDPV</sequence>
<dbReference type="EMBL" id="OW240913">
    <property type="protein sequence ID" value="CAH2253828.1"/>
    <property type="molecule type" value="Genomic_DNA"/>
</dbReference>
<dbReference type="InterPro" id="IPR058912">
    <property type="entry name" value="HTH_animal"/>
</dbReference>
<dbReference type="PANTHER" id="PTHR21301:SF12">
    <property type="match status" value="1"/>
</dbReference>
<dbReference type="Proteomes" id="UP001295444">
    <property type="component" value="Chromosome 02"/>
</dbReference>
<evidence type="ECO:0000313" key="5">
    <source>
        <dbReference type="Proteomes" id="UP001295444"/>
    </source>
</evidence>
<evidence type="ECO:0000256" key="1">
    <source>
        <dbReference type="SAM" id="Coils"/>
    </source>
</evidence>
<dbReference type="Pfam" id="PF26215">
    <property type="entry name" value="HTH_animal"/>
    <property type="match status" value="1"/>
</dbReference>
<feature type="region of interest" description="Disordered" evidence="2">
    <location>
        <begin position="213"/>
        <end position="237"/>
    </location>
</feature>
<evidence type="ECO:0000259" key="3">
    <source>
        <dbReference type="Pfam" id="PF26215"/>
    </source>
</evidence>
<feature type="compositionally biased region" description="Polar residues" evidence="2">
    <location>
        <begin position="213"/>
        <end position="222"/>
    </location>
</feature>
<keyword evidence="1" id="KW-0175">Coiled coil</keyword>
<dbReference type="AlphaFoldDB" id="A0AAD1VW36"/>
<accession>A0AAD1VW36</accession>
<evidence type="ECO:0000313" key="4">
    <source>
        <dbReference type="EMBL" id="CAH2253828.1"/>
    </source>
</evidence>
<gene>
    <name evidence="4" type="ORF">PECUL_23A031831</name>
</gene>
<evidence type="ECO:0000256" key="2">
    <source>
        <dbReference type="SAM" id="MobiDB-lite"/>
    </source>
</evidence>
<feature type="domain" description="Helix-turn-helix" evidence="3">
    <location>
        <begin position="440"/>
        <end position="497"/>
    </location>
</feature>
<reference evidence="4" key="1">
    <citation type="submission" date="2022-03" db="EMBL/GenBank/DDBJ databases">
        <authorList>
            <person name="Alioto T."/>
            <person name="Alioto T."/>
            <person name="Gomez Garrido J."/>
        </authorList>
    </citation>
    <scope>NUCLEOTIDE SEQUENCE</scope>
</reference>
<dbReference type="PANTHER" id="PTHR21301">
    <property type="entry name" value="REVERSE TRANSCRIPTASE"/>
    <property type="match status" value="1"/>
</dbReference>
<protein>
    <recommendedName>
        <fullName evidence="3">Helix-turn-helix domain-containing protein</fullName>
    </recommendedName>
</protein>
<proteinExistence type="predicted"/>
<organism evidence="4 5">
    <name type="scientific">Pelobates cultripes</name>
    <name type="common">Western spadefoot toad</name>
    <dbReference type="NCBI Taxonomy" id="61616"/>
    <lineage>
        <taxon>Eukaryota</taxon>
        <taxon>Metazoa</taxon>
        <taxon>Chordata</taxon>
        <taxon>Craniata</taxon>
        <taxon>Vertebrata</taxon>
        <taxon>Euteleostomi</taxon>
        <taxon>Amphibia</taxon>
        <taxon>Batrachia</taxon>
        <taxon>Anura</taxon>
        <taxon>Pelobatoidea</taxon>
        <taxon>Pelobatidae</taxon>
        <taxon>Pelobates</taxon>
    </lineage>
</organism>
<feature type="coiled-coil region" evidence="1">
    <location>
        <begin position="115"/>
        <end position="169"/>
    </location>
</feature>